<sequence>MRSMIPVEFLVVFFGLMSAICWGAGDFSGGFASKRANVYSVVLITQIVGIFLLAFSAHLMAEKMPPFGGMLWGAVAGVFIGIGLLALYRGLSQGNMGFVAPVSAIVAASVPVIYSAFYEGLPAFHQIIGFAFALVAVWLIAGGGNGNSKIERTDLILPLIAGMGFGLFFISIDKVSDTAVLWPLTAARIAAAITLIIFITLKRQVYIPPKSVFPIIFIAGIFDTGGNTFFAFASQAGRLDIASITSSLYPAGTVLLAWLILKEKLSSKQWLGLATALLAIIFISA</sequence>
<organism evidence="7 8">
    <name type="scientific">Methanococcoides burtonii (strain DSM 6242 / NBRC 107633 / OCM 468 / ACE-M)</name>
    <dbReference type="NCBI Taxonomy" id="259564"/>
    <lineage>
        <taxon>Archaea</taxon>
        <taxon>Methanobacteriati</taxon>
        <taxon>Methanobacteriota</taxon>
        <taxon>Stenosarchaea group</taxon>
        <taxon>Methanomicrobia</taxon>
        <taxon>Methanosarcinales</taxon>
        <taxon>Methanosarcinaceae</taxon>
        <taxon>Methanococcoides</taxon>
    </lineage>
</organism>
<dbReference type="SUPFAM" id="SSF103481">
    <property type="entry name" value="Multidrug resistance efflux transporter EmrE"/>
    <property type="match status" value="2"/>
</dbReference>
<dbReference type="GO" id="GO:0016020">
    <property type="term" value="C:membrane"/>
    <property type="evidence" value="ECO:0007669"/>
    <property type="project" value="UniProtKB-SubCell"/>
</dbReference>
<evidence type="ECO:0000313" key="7">
    <source>
        <dbReference type="EMBL" id="ABE51506.1"/>
    </source>
</evidence>
<feature type="transmembrane region" description="Helical" evidence="5">
    <location>
        <begin position="36"/>
        <end position="57"/>
    </location>
</feature>
<dbReference type="Pfam" id="PF00892">
    <property type="entry name" value="EamA"/>
    <property type="match status" value="2"/>
</dbReference>
<dbReference type="EMBL" id="CP000300">
    <property type="protein sequence ID" value="ABE51506.1"/>
    <property type="molecule type" value="Genomic_DNA"/>
</dbReference>
<feature type="domain" description="EamA" evidence="6">
    <location>
        <begin position="156"/>
        <end position="284"/>
    </location>
</feature>
<dbReference type="InterPro" id="IPR000620">
    <property type="entry name" value="EamA_dom"/>
</dbReference>
<dbReference type="HOGENOM" id="CLU_082109_0_0_2"/>
<evidence type="ECO:0000256" key="4">
    <source>
        <dbReference type="ARBA" id="ARBA00023136"/>
    </source>
</evidence>
<feature type="domain" description="EamA" evidence="6">
    <location>
        <begin position="11"/>
        <end position="141"/>
    </location>
</feature>
<keyword evidence="2 5" id="KW-0812">Transmembrane</keyword>
<feature type="transmembrane region" description="Helical" evidence="5">
    <location>
        <begin position="178"/>
        <end position="201"/>
    </location>
</feature>
<evidence type="ECO:0000256" key="2">
    <source>
        <dbReference type="ARBA" id="ARBA00022692"/>
    </source>
</evidence>
<feature type="transmembrane region" description="Helical" evidence="5">
    <location>
        <begin position="98"/>
        <end position="117"/>
    </location>
</feature>
<proteinExistence type="predicted"/>
<keyword evidence="3 5" id="KW-1133">Transmembrane helix</keyword>
<accession>Q12YH0</accession>
<keyword evidence="8" id="KW-1185">Reference proteome</keyword>
<protein>
    <recommendedName>
        <fullName evidence="6">EamA domain-containing protein</fullName>
    </recommendedName>
</protein>
<dbReference type="PANTHER" id="PTHR32322:SF2">
    <property type="entry name" value="EAMA DOMAIN-CONTAINING PROTEIN"/>
    <property type="match status" value="1"/>
</dbReference>
<feature type="transmembrane region" description="Helical" evidence="5">
    <location>
        <begin position="69"/>
        <end position="91"/>
    </location>
</feature>
<feature type="transmembrane region" description="Helical" evidence="5">
    <location>
        <begin position="155"/>
        <end position="172"/>
    </location>
</feature>
<gene>
    <name evidence="7" type="ordered locus">Mbur_0524</name>
</gene>
<dbReference type="Proteomes" id="UP000001979">
    <property type="component" value="Chromosome"/>
</dbReference>
<feature type="transmembrane region" description="Helical" evidence="5">
    <location>
        <begin position="213"/>
        <end position="235"/>
    </location>
</feature>
<dbReference type="Gene3D" id="1.10.3730.20">
    <property type="match status" value="1"/>
</dbReference>
<evidence type="ECO:0000313" key="8">
    <source>
        <dbReference type="Proteomes" id="UP000001979"/>
    </source>
</evidence>
<comment type="subcellular location">
    <subcellularLocation>
        <location evidence="1">Membrane</location>
        <topology evidence="1">Multi-pass membrane protein</topology>
    </subcellularLocation>
</comment>
<feature type="transmembrane region" description="Helical" evidence="5">
    <location>
        <begin position="123"/>
        <end position="143"/>
    </location>
</feature>
<evidence type="ECO:0000256" key="3">
    <source>
        <dbReference type="ARBA" id="ARBA00022989"/>
    </source>
</evidence>
<evidence type="ECO:0000259" key="6">
    <source>
        <dbReference type="Pfam" id="PF00892"/>
    </source>
</evidence>
<dbReference type="InterPro" id="IPR037185">
    <property type="entry name" value="EmrE-like"/>
</dbReference>
<dbReference type="InterPro" id="IPR050638">
    <property type="entry name" value="AA-Vitamin_Transporters"/>
</dbReference>
<evidence type="ECO:0000256" key="5">
    <source>
        <dbReference type="SAM" id="Phobius"/>
    </source>
</evidence>
<feature type="transmembrane region" description="Helical" evidence="5">
    <location>
        <begin position="241"/>
        <end position="261"/>
    </location>
</feature>
<keyword evidence="4 5" id="KW-0472">Membrane</keyword>
<evidence type="ECO:0000256" key="1">
    <source>
        <dbReference type="ARBA" id="ARBA00004141"/>
    </source>
</evidence>
<dbReference type="AlphaFoldDB" id="Q12YH0"/>
<name>Q12YH0_METBU</name>
<dbReference type="PANTHER" id="PTHR32322">
    <property type="entry name" value="INNER MEMBRANE TRANSPORTER"/>
    <property type="match status" value="1"/>
</dbReference>
<reference evidence="8" key="1">
    <citation type="journal article" date="2009" name="ISME J.">
        <title>The genome sequence of the psychrophilic archaeon, Methanococcoides burtonii: the role of genome evolution in cold adaptation.</title>
        <authorList>
            <person name="Allen M.A."/>
            <person name="Lauro F.M."/>
            <person name="Williams T.J."/>
            <person name="Burg D."/>
            <person name="Siddiqui K.S."/>
            <person name="De Francisci D."/>
            <person name="Chong K.W."/>
            <person name="Pilak O."/>
            <person name="Chew H.H."/>
            <person name="De Maere M.Z."/>
            <person name="Ting L."/>
            <person name="Katrib M."/>
            <person name="Ng C."/>
            <person name="Sowers K.R."/>
            <person name="Galperin M.Y."/>
            <person name="Anderson I.J."/>
            <person name="Ivanova N."/>
            <person name="Dalin E."/>
            <person name="Martinez M."/>
            <person name="Lapidus A."/>
            <person name="Hauser L."/>
            <person name="Land M."/>
            <person name="Thomas T."/>
            <person name="Cavicchioli R."/>
        </authorList>
    </citation>
    <scope>NUCLEOTIDE SEQUENCE [LARGE SCALE GENOMIC DNA]</scope>
    <source>
        <strain evidence="8">DSM 6242 / NBRC 107633 / OCM 468 / ACE-M</strain>
    </source>
</reference>
<feature type="transmembrane region" description="Helical" evidence="5">
    <location>
        <begin position="6"/>
        <end position="24"/>
    </location>
</feature>
<dbReference type="KEGG" id="mbu:Mbur_0524"/>